<name>A0A232EZQ9_9HYME</name>
<reference evidence="1 2" key="1">
    <citation type="journal article" date="2017" name="Curr. Biol.">
        <title>The Evolution of Venom by Co-option of Single-Copy Genes.</title>
        <authorList>
            <person name="Martinson E.O."/>
            <person name="Mrinalini"/>
            <person name="Kelkar Y.D."/>
            <person name="Chang C.H."/>
            <person name="Werren J.H."/>
        </authorList>
    </citation>
    <scope>NUCLEOTIDE SEQUENCE [LARGE SCALE GENOMIC DNA]</scope>
    <source>
        <strain evidence="1 2">Alberta</strain>
        <tissue evidence="1">Whole body</tissue>
    </source>
</reference>
<dbReference type="EMBL" id="NNAY01001430">
    <property type="protein sequence ID" value="OXU23996.1"/>
    <property type="molecule type" value="Genomic_DNA"/>
</dbReference>
<keyword evidence="2" id="KW-1185">Reference proteome</keyword>
<dbReference type="Proteomes" id="UP000215335">
    <property type="component" value="Unassembled WGS sequence"/>
</dbReference>
<accession>A0A232EZQ9</accession>
<proteinExistence type="predicted"/>
<organism evidence="1 2">
    <name type="scientific">Trichomalopsis sarcophagae</name>
    <dbReference type="NCBI Taxonomy" id="543379"/>
    <lineage>
        <taxon>Eukaryota</taxon>
        <taxon>Metazoa</taxon>
        <taxon>Ecdysozoa</taxon>
        <taxon>Arthropoda</taxon>
        <taxon>Hexapoda</taxon>
        <taxon>Insecta</taxon>
        <taxon>Pterygota</taxon>
        <taxon>Neoptera</taxon>
        <taxon>Endopterygota</taxon>
        <taxon>Hymenoptera</taxon>
        <taxon>Apocrita</taxon>
        <taxon>Proctotrupomorpha</taxon>
        <taxon>Chalcidoidea</taxon>
        <taxon>Pteromalidae</taxon>
        <taxon>Pteromalinae</taxon>
        <taxon>Trichomalopsis</taxon>
    </lineage>
</organism>
<dbReference type="AlphaFoldDB" id="A0A232EZQ9"/>
<evidence type="ECO:0000313" key="1">
    <source>
        <dbReference type="EMBL" id="OXU23996.1"/>
    </source>
</evidence>
<gene>
    <name evidence="1" type="ORF">TSAR_010577</name>
</gene>
<evidence type="ECO:0000313" key="2">
    <source>
        <dbReference type="Proteomes" id="UP000215335"/>
    </source>
</evidence>
<protein>
    <submittedName>
        <fullName evidence="1">Uncharacterized protein</fullName>
    </submittedName>
</protein>
<comment type="caution">
    <text evidence="1">The sequence shown here is derived from an EMBL/GenBank/DDBJ whole genome shotgun (WGS) entry which is preliminary data.</text>
</comment>
<sequence>MEKDHTFQELKWLVFIPLRNFPGRNVRQFLGSPSLVQHELTSFFSSDCPVHITSGNLALLMYTLIYESMYKHAVLPDFALFKCKYCVKSVIYVLKVTNHEVY</sequence>